<dbReference type="FunFam" id="3.40.50.1970:FF:000003">
    <property type="entry name" value="Alcohol dehydrogenase, iron-containing"/>
    <property type="match status" value="1"/>
</dbReference>
<dbReference type="GO" id="GO:0046872">
    <property type="term" value="F:metal ion binding"/>
    <property type="evidence" value="ECO:0007669"/>
    <property type="project" value="InterPro"/>
</dbReference>
<dbReference type="RefSeq" id="WP_092484456.1">
    <property type="nucleotide sequence ID" value="NZ_FOYM01000019.1"/>
</dbReference>
<accession>A0A1I6DW70</accession>
<dbReference type="EMBL" id="FOYM01000019">
    <property type="protein sequence ID" value="SFR09685.1"/>
    <property type="molecule type" value="Genomic_DNA"/>
</dbReference>
<dbReference type="Pfam" id="PF25137">
    <property type="entry name" value="ADH_Fe_C"/>
    <property type="match status" value="1"/>
</dbReference>
<keyword evidence="7" id="KW-1185">Reference proteome</keyword>
<evidence type="ECO:0000313" key="7">
    <source>
        <dbReference type="Proteomes" id="UP000199584"/>
    </source>
</evidence>
<evidence type="ECO:0000256" key="1">
    <source>
        <dbReference type="ARBA" id="ARBA00007358"/>
    </source>
</evidence>
<keyword evidence="3" id="KW-0520">NAD</keyword>
<sequence>MVFPFRLPGVNYYGRGAVQYLAGEIQKERAKRVFLISDKGVAGAGLVDKIKNLITEAGAEVIEFLDVEAEPSVENVELAVKTFQEAGCDFIVGLGGGSPMDVSKAVSVVAVNGGSILDYVGIGLVPKPGVPFILIPTTSGTGSEVTQNAIFTDKQEQLKKGVVTEYFLPKAAIVDSDLTMSAPPKITAATGMDALTHAIESYTAPKATPQTDLYALEAIRLIAKSLRRAVAYGADSEARENMALGSVFAGISLANAGVGAVHALAYPLGGQFGVPHGVANALLLPYVMEFNIVGHVAKFAGIAEAMGENVAGKSKREAAFLALKAVRELSQDVGIPQKLSEVGVTESDIEGLATATMNVTRLLGNNPRKVTLEDARNIFTKAL</sequence>
<gene>
    <name evidence="6" type="ORF">SAMN05660706_11926</name>
</gene>
<dbReference type="InterPro" id="IPR056798">
    <property type="entry name" value="ADH_Fe_C"/>
</dbReference>
<dbReference type="PANTHER" id="PTHR11496:SF102">
    <property type="entry name" value="ALCOHOL DEHYDROGENASE 4"/>
    <property type="match status" value="1"/>
</dbReference>
<feature type="domain" description="Alcohol dehydrogenase iron-type/glycerol dehydrogenase GldA" evidence="4">
    <location>
        <begin position="11"/>
        <end position="175"/>
    </location>
</feature>
<dbReference type="FunFam" id="1.20.1090.10:FF:000001">
    <property type="entry name" value="Aldehyde-alcohol dehydrogenase"/>
    <property type="match status" value="1"/>
</dbReference>
<dbReference type="STRING" id="39060.SAMN05660706_11926"/>
<dbReference type="SUPFAM" id="SSF56796">
    <property type="entry name" value="Dehydroquinate synthase-like"/>
    <property type="match status" value="1"/>
</dbReference>
<evidence type="ECO:0000256" key="2">
    <source>
        <dbReference type="ARBA" id="ARBA00023002"/>
    </source>
</evidence>
<evidence type="ECO:0000256" key="3">
    <source>
        <dbReference type="ARBA" id="ARBA00023027"/>
    </source>
</evidence>
<dbReference type="InterPro" id="IPR001670">
    <property type="entry name" value="ADH_Fe/GldA"/>
</dbReference>
<dbReference type="InterPro" id="IPR039697">
    <property type="entry name" value="Alcohol_dehydrogenase_Fe"/>
</dbReference>
<dbReference type="OrthoDB" id="9804734at2"/>
<protein>
    <submittedName>
        <fullName evidence="6">Iron-containing alcohol dehydrogenase</fullName>
    </submittedName>
</protein>
<dbReference type="Proteomes" id="UP000199584">
    <property type="component" value="Unassembled WGS sequence"/>
</dbReference>
<dbReference type="GO" id="GO:0004022">
    <property type="term" value="F:alcohol dehydrogenase (NAD+) activity"/>
    <property type="evidence" value="ECO:0007669"/>
    <property type="project" value="TreeGrafter"/>
</dbReference>
<name>A0A1I6DW70_9FIRM</name>
<dbReference type="AlphaFoldDB" id="A0A1I6DW70"/>
<reference evidence="7" key="1">
    <citation type="submission" date="2016-10" db="EMBL/GenBank/DDBJ databases">
        <authorList>
            <person name="Varghese N."/>
            <person name="Submissions S."/>
        </authorList>
    </citation>
    <scope>NUCLEOTIDE SEQUENCE [LARGE SCALE GENOMIC DNA]</scope>
    <source>
        <strain evidence="7">DSM 3669</strain>
    </source>
</reference>
<dbReference type="Gene3D" id="3.40.50.1970">
    <property type="match status" value="1"/>
</dbReference>
<dbReference type="CDD" id="cd08551">
    <property type="entry name" value="Fe-ADH"/>
    <property type="match status" value="1"/>
</dbReference>
<dbReference type="Pfam" id="PF00465">
    <property type="entry name" value="Fe-ADH"/>
    <property type="match status" value="1"/>
</dbReference>
<dbReference type="InterPro" id="IPR018211">
    <property type="entry name" value="ADH_Fe_CS"/>
</dbReference>
<dbReference type="PANTHER" id="PTHR11496">
    <property type="entry name" value="ALCOHOL DEHYDROGENASE"/>
    <property type="match status" value="1"/>
</dbReference>
<evidence type="ECO:0000313" key="6">
    <source>
        <dbReference type="EMBL" id="SFR09685.1"/>
    </source>
</evidence>
<comment type="similarity">
    <text evidence="1">Belongs to the iron-containing alcohol dehydrogenase family.</text>
</comment>
<evidence type="ECO:0000259" key="5">
    <source>
        <dbReference type="Pfam" id="PF25137"/>
    </source>
</evidence>
<dbReference type="PROSITE" id="PS00913">
    <property type="entry name" value="ADH_IRON_1"/>
    <property type="match status" value="1"/>
</dbReference>
<feature type="domain" description="Fe-containing alcohol dehydrogenase-like C-terminal" evidence="5">
    <location>
        <begin position="187"/>
        <end position="382"/>
    </location>
</feature>
<evidence type="ECO:0000259" key="4">
    <source>
        <dbReference type="Pfam" id="PF00465"/>
    </source>
</evidence>
<keyword evidence="2" id="KW-0560">Oxidoreductase</keyword>
<proteinExistence type="inferred from homology"/>
<organism evidence="6 7">
    <name type="scientific">Desulfoscipio geothermicus DSM 3669</name>
    <dbReference type="NCBI Taxonomy" id="1121426"/>
    <lineage>
        <taxon>Bacteria</taxon>
        <taxon>Bacillati</taxon>
        <taxon>Bacillota</taxon>
        <taxon>Clostridia</taxon>
        <taxon>Eubacteriales</taxon>
        <taxon>Desulfallaceae</taxon>
        <taxon>Desulfoscipio</taxon>
    </lineage>
</organism>
<dbReference type="PROSITE" id="PS00060">
    <property type="entry name" value="ADH_IRON_2"/>
    <property type="match status" value="1"/>
</dbReference>
<dbReference type="Gene3D" id="1.20.1090.10">
    <property type="entry name" value="Dehydroquinate synthase-like - alpha domain"/>
    <property type="match status" value="1"/>
</dbReference>